<keyword evidence="1" id="KW-0472">Membrane</keyword>
<organism evidence="2">
    <name type="scientific">Anguilla anguilla</name>
    <name type="common">European freshwater eel</name>
    <name type="synonym">Muraena anguilla</name>
    <dbReference type="NCBI Taxonomy" id="7936"/>
    <lineage>
        <taxon>Eukaryota</taxon>
        <taxon>Metazoa</taxon>
        <taxon>Chordata</taxon>
        <taxon>Craniata</taxon>
        <taxon>Vertebrata</taxon>
        <taxon>Euteleostomi</taxon>
        <taxon>Actinopterygii</taxon>
        <taxon>Neopterygii</taxon>
        <taxon>Teleostei</taxon>
        <taxon>Anguilliformes</taxon>
        <taxon>Anguillidae</taxon>
        <taxon>Anguilla</taxon>
    </lineage>
</organism>
<keyword evidence="1" id="KW-1133">Transmembrane helix</keyword>
<reference evidence="2" key="1">
    <citation type="submission" date="2014-11" db="EMBL/GenBank/DDBJ databases">
        <authorList>
            <person name="Amaro Gonzalez C."/>
        </authorList>
    </citation>
    <scope>NUCLEOTIDE SEQUENCE</scope>
</reference>
<feature type="transmembrane region" description="Helical" evidence="1">
    <location>
        <begin position="12"/>
        <end position="32"/>
    </location>
</feature>
<evidence type="ECO:0000313" key="2">
    <source>
        <dbReference type="EMBL" id="JAH19884.1"/>
    </source>
</evidence>
<accession>A0A0E9QST7</accession>
<proteinExistence type="predicted"/>
<keyword evidence="1" id="KW-0812">Transmembrane</keyword>
<dbReference type="AlphaFoldDB" id="A0A0E9QST7"/>
<evidence type="ECO:0000256" key="1">
    <source>
        <dbReference type="SAM" id="Phobius"/>
    </source>
</evidence>
<name>A0A0E9QST7_ANGAN</name>
<protein>
    <submittedName>
        <fullName evidence="2">Uncharacterized protein</fullName>
    </submittedName>
</protein>
<sequence>MLLEPCVSRSWSPTFGFLITAHITFNTVLLACQGGETEKRFPYLSYLT</sequence>
<reference evidence="2" key="2">
    <citation type="journal article" date="2015" name="Fish Shellfish Immunol.">
        <title>Early steps in the European eel (Anguilla anguilla)-Vibrio vulnificus interaction in the gills: Role of the RtxA13 toxin.</title>
        <authorList>
            <person name="Callol A."/>
            <person name="Pajuelo D."/>
            <person name="Ebbesson L."/>
            <person name="Teles M."/>
            <person name="MacKenzie S."/>
            <person name="Amaro C."/>
        </authorList>
    </citation>
    <scope>NUCLEOTIDE SEQUENCE</scope>
</reference>
<dbReference type="EMBL" id="GBXM01088693">
    <property type="protein sequence ID" value="JAH19884.1"/>
    <property type="molecule type" value="Transcribed_RNA"/>
</dbReference>